<sequence length="360" mass="38667">MVVDEQVYSAYGDRAKGTVGARSAYAGQILEEGAYGYMLGERPYAPTLRRFLKPDALSPFASGGINRYAYCKGDPTNHIDPSGTIRRRWSPVGKAPYPVGMSTRRGAGDTPGLSLTPGMSMAAAAAAVDVATISAGIPQGSLAAARPPGNMVQGQLAAQATVAPIAPGRPASGTRTKRGAGRTVTVLHEEDFPQDRQTLDRLGRSALKPKWFEHLHLFNEESTIWAADTVISADHFPPLFQTLQARGITHLSLYSGAHGNATGKNWASDSAFKTDLLQFDFLSADLFDTTSQARAAGIDVYVADMKNLSRQAMQEMLAEDGVHVIGYCFGIADREVMRAIGLTNVTVFEPWIAEPRQPLP</sequence>
<gene>
    <name evidence="1" type="ORF">HBF26_03415</name>
</gene>
<dbReference type="Pfam" id="PF15656">
    <property type="entry name" value="Tox-HDC"/>
    <property type="match status" value="1"/>
</dbReference>
<dbReference type="NCBIfam" id="TIGR03696">
    <property type="entry name" value="Rhs_assc_core"/>
    <property type="match status" value="1"/>
</dbReference>
<dbReference type="RefSeq" id="WP_167123027.1">
    <property type="nucleotide sequence ID" value="NZ_JAAQQR010000001.1"/>
</dbReference>
<dbReference type="InterPro" id="IPR028897">
    <property type="entry name" value="Tox-HDC_dom"/>
</dbReference>
<evidence type="ECO:0000313" key="1">
    <source>
        <dbReference type="EMBL" id="NID03919.1"/>
    </source>
</evidence>
<dbReference type="Proteomes" id="UP001429601">
    <property type="component" value="Unassembled WGS sequence"/>
</dbReference>
<accession>A0ABX0Q060</accession>
<dbReference type="InterPro" id="IPR022385">
    <property type="entry name" value="Rhs_assc_core"/>
</dbReference>
<organism evidence="1 2">
    <name type="scientific">Luteibacter jiangsuensis</name>
    <dbReference type="NCBI Taxonomy" id="637577"/>
    <lineage>
        <taxon>Bacteria</taxon>
        <taxon>Pseudomonadati</taxon>
        <taxon>Pseudomonadota</taxon>
        <taxon>Gammaproteobacteria</taxon>
        <taxon>Lysobacterales</taxon>
        <taxon>Rhodanobacteraceae</taxon>
        <taxon>Luteibacter</taxon>
    </lineage>
</organism>
<name>A0ABX0Q060_9GAMM</name>
<keyword evidence="2" id="KW-1185">Reference proteome</keyword>
<comment type="caution">
    <text evidence="1">The sequence shown here is derived from an EMBL/GenBank/DDBJ whole genome shotgun (WGS) entry which is preliminary data.</text>
</comment>
<protein>
    <recommendedName>
        <fullName evidence="3">RHS repeat-associated protein</fullName>
    </recommendedName>
</protein>
<dbReference type="SUPFAM" id="SSF56399">
    <property type="entry name" value="ADP-ribosylation"/>
    <property type="match status" value="1"/>
</dbReference>
<evidence type="ECO:0008006" key="3">
    <source>
        <dbReference type="Google" id="ProtNLM"/>
    </source>
</evidence>
<dbReference type="Gene3D" id="2.180.10.10">
    <property type="entry name" value="RHS repeat-associated core"/>
    <property type="match status" value="1"/>
</dbReference>
<evidence type="ECO:0000313" key="2">
    <source>
        <dbReference type="Proteomes" id="UP001429601"/>
    </source>
</evidence>
<reference evidence="1 2" key="1">
    <citation type="journal article" date="2011" name="Curr. Microbiol.">
        <title>Luteibacter jiangsuensis sp. nov.: a methamidophos-degrading bacterium isolated from a methamidophos-manufacturing factory.</title>
        <authorList>
            <person name="Wang L."/>
            <person name="Wang G.L."/>
            <person name="Li S.P."/>
            <person name="Jiang J.D."/>
        </authorList>
    </citation>
    <scope>NUCLEOTIDE SEQUENCE [LARGE SCALE GENOMIC DNA]</scope>
    <source>
        <strain evidence="1 2">CGMCC 1.10133</strain>
    </source>
</reference>
<dbReference type="EMBL" id="JAAQQR010000001">
    <property type="protein sequence ID" value="NID03919.1"/>
    <property type="molecule type" value="Genomic_DNA"/>
</dbReference>
<proteinExistence type="predicted"/>